<feature type="transmembrane region" description="Helical" evidence="5">
    <location>
        <begin position="43"/>
        <end position="65"/>
    </location>
</feature>
<evidence type="ECO:0000256" key="1">
    <source>
        <dbReference type="ARBA" id="ARBA00004141"/>
    </source>
</evidence>
<feature type="transmembrane region" description="Helical" evidence="5">
    <location>
        <begin position="12"/>
        <end position="31"/>
    </location>
</feature>
<organism evidence="6 7">
    <name type="scientific">Heyndrickxia acidicola</name>
    <dbReference type="NCBI Taxonomy" id="209389"/>
    <lineage>
        <taxon>Bacteria</taxon>
        <taxon>Bacillati</taxon>
        <taxon>Bacillota</taxon>
        <taxon>Bacilli</taxon>
        <taxon>Bacillales</taxon>
        <taxon>Bacillaceae</taxon>
        <taxon>Heyndrickxia</taxon>
    </lineage>
</organism>
<feature type="transmembrane region" description="Helical" evidence="5">
    <location>
        <begin position="340"/>
        <end position="358"/>
    </location>
</feature>
<reference evidence="6 7" key="1">
    <citation type="submission" date="2023-03" db="EMBL/GenBank/DDBJ databases">
        <title>Bacillus Genome Sequencing.</title>
        <authorList>
            <person name="Dunlap C."/>
        </authorList>
    </citation>
    <scope>NUCLEOTIDE SEQUENCE [LARGE SCALE GENOMIC DNA]</scope>
    <source>
        <strain evidence="6 7">B-23453</strain>
    </source>
</reference>
<keyword evidence="3 5" id="KW-1133">Transmembrane helix</keyword>
<dbReference type="PANTHER" id="PTHR47547">
    <property type="match status" value="1"/>
</dbReference>
<evidence type="ECO:0000313" key="6">
    <source>
        <dbReference type="EMBL" id="MED1205420.1"/>
    </source>
</evidence>
<dbReference type="InterPro" id="IPR052962">
    <property type="entry name" value="AA_Transporter_AGT"/>
</dbReference>
<dbReference type="EMBL" id="JARMAB010000032">
    <property type="protein sequence ID" value="MED1205420.1"/>
    <property type="molecule type" value="Genomic_DNA"/>
</dbReference>
<comment type="caution">
    <text evidence="6">The sequence shown here is derived from an EMBL/GenBank/DDBJ whole genome shotgun (WGS) entry which is preliminary data.</text>
</comment>
<name>A0ABU6ML64_9BACI</name>
<feature type="transmembrane region" description="Helical" evidence="5">
    <location>
        <begin position="404"/>
        <end position="422"/>
    </location>
</feature>
<comment type="subcellular location">
    <subcellularLocation>
        <location evidence="1">Membrane</location>
        <topology evidence="1">Multi-pass membrane protein</topology>
    </subcellularLocation>
</comment>
<dbReference type="Pfam" id="PF13520">
    <property type="entry name" value="AA_permease_2"/>
    <property type="match status" value="1"/>
</dbReference>
<protein>
    <submittedName>
        <fullName evidence="6">APC family permease</fullName>
    </submittedName>
</protein>
<accession>A0ABU6ML64</accession>
<dbReference type="PIRSF" id="PIRSF006060">
    <property type="entry name" value="AA_transporter"/>
    <property type="match status" value="1"/>
</dbReference>
<feature type="transmembrane region" description="Helical" evidence="5">
    <location>
        <begin position="456"/>
        <end position="475"/>
    </location>
</feature>
<feature type="transmembrane region" description="Helical" evidence="5">
    <location>
        <begin position="364"/>
        <end position="383"/>
    </location>
</feature>
<keyword evidence="2 5" id="KW-0812">Transmembrane</keyword>
<dbReference type="Gene3D" id="1.20.1740.10">
    <property type="entry name" value="Amino acid/polyamine transporter I"/>
    <property type="match status" value="1"/>
</dbReference>
<dbReference type="PANTHER" id="PTHR47547:SF1">
    <property type="entry name" value="ASPARTATE-PROTON SYMPORTER"/>
    <property type="match status" value="1"/>
</dbReference>
<evidence type="ECO:0000256" key="4">
    <source>
        <dbReference type="ARBA" id="ARBA00023136"/>
    </source>
</evidence>
<feature type="transmembrane region" description="Helical" evidence="5">
    <location>
        <begin position="487"/>
        <end position="507"/>
    </location>
</feature>
<evidence type="ECO:0000256" key="5">
    <source>
        <dbReference type="SAM" id="Phobius"/>
    </source>
</evidence>
<keyword evidence="4 5" id="KW-0472">Membrane</keyword>
<feature type="transmembrane region" description="Helical" evidence="5">
    <location>
        <begin position="125"/>
        <end position="148"/>
    </location>
</feature>
<gene>
    <name evidence="6" type="ORF">P4T90_20420</name>
</gene>
<dbReference type="Proteomes" id="UP001341444">
    <property type="component" value="Unassembled WGS sequence"/>
</dbReference>
<feature type="transmembrane region" description="Helical" evidence="5">
    <location>
        <begin position="160"/>
        <end position="181"/>
    </location>
</feature>
<dbReference type="InterPro" id="IPR002293">
    <property type="entry name" value="AA/rel_permease1"/>
</dbReference>
<proteinExistence type="predicted"/>
<feature type="transmembrane region" description="Helical" evidence="5">
    <location>
        <begin position="193"/>
        <end position="214"/>
    </location>
</feature>
<evidence type="ECO:0000256" key="3">
    <source>
        <dbReference type="ARBA" id="ARBA00022989"/>
    </source>
</evidence>
<feature type="transmembrane region" description="Helical" evidence="5">
    <location>
        <begin position="86"/>
        <end position="105"/>
    </location>
</feature>
<evidence type="ECO:0000313" key="7">
    <source>
        <dbReference type="Proteomes" id="UP001341444"/>
    </source>
</evidence>
<dbReference type="RefSeq" id="WP_066263079.1">
    <property type="nucleotide sequence ID" value="NZ_JARMAB010000032.1"/>
</dbReference>
<feature type="transmembrane region" description="Helical" evidence="5">
    <location>
        <begin position="235"/>
        <end position="259"/>
    </location>
</feature>
<feature type="transmembrane region" description="Helical" evidence="5">
    <location>
        <begin position="428"/>
        <end position="444"/>
    </location>
</feature>
<sequence>MGRPGGFKKSLNLLDLTFLGLGSIIGSGWLFAAANAAAFAGSYAWVSWLIGAFAFILIGLVYAELGSMMPRSGGFVRYPQYTHGSLVGYLIGFIAMLAYSSVAGIEVEAVRGYAATWWTALGTKTAGPTFIGYVFEIALLVLFLLLNYWSVNVFGKFNTVITTIKFLVPIIAVIVLFTHFHPANLSVKGANPGGASGIFEAVSLSGIAFAFLGFRQAVDFGAEAKRPQRDIPLAIIFAILLGTVMYLLLQFAFLGAVPAAALAKGWANLSFVQAPYADLAKSLGILWLMNIIFVDAVISPSGTGNIYLSGTTRVLFAWAKTGLFYSWFQKVDARTGIPRGALWLSLVLSVIWILPAHLSFWQGLVGNVTSATVLTYMIGPISLASLRKTSPELERPFRLKAMSFLSPLAFIAASLIIFWSGWTTNLEILGMTLVSLVLYFAFMDKDGLRQRLRSDWKTGSWLVVYFVFMLIVSRLGNYQLPAGAKPIIASPWDSVIVAVGALIFYYWGVNSAMAQPEIDADDESDEELKAANL</sequence>
<evidence type="ECO:0000256" key="2">
    <source>
        <dbReference type="ARBA" id="ARBA00022692"/>
    </source>
</evidence>
<keyword evidence="7" id="KW-1185">Reference proteome</keyword>
<feature type="transmembrane region" description="Helical" evidence="5">
    <location>
        <begin position="279"/>
        <end position="298"/>
    </location>
</feature>